<feature type="transmembrane region" description="Helical" evidence="4">
    <location>
        <begin position="100"/>
        <end position="119"/>
    </location>
</feature>
<comment type="caution">
    <text evidence="5">The sequence shown here is derived from an EMBL/GenBank/DDBJ whole genome shotgun (WGS) entry which is preliminary data.</text>
</comment>
<dbReference type="RefSeq" id="WP_168043642.1">
    <property type="nucleotide sequence ID" value="NZ_JAAEDK010000012.1"/>
</dbReference>
<dbReference type="InterPro" id="IPR050327">
    <property type="entry name" value="Proton-linked_MCT"/>
</dbReference>
<reference evidence="6 7" key="2">
    <citation type="submission" date="2020-02" db="EMBL/GenBank/DDBJ databases">
        <authorList>
            <person name="Sun Q."/>
            <person name="Inoue M."/>
        </authorList>
    </citation>
    <scope>NUCLEOTIDE SEQUENCE [LARGE SCALE GENOMIC DNA]</scope>
    <source>
        <strain evidence="6 7">KCTC 22478</strain>
    </source>
</reference>
<dbReference type="Pfam" id="PF07690">
    <property type="entry name" value="MFS_1"/>
    <property type="match status" value="1"/>
</dbReference>
<name>A0A9X9WF99_9PROT</name>
<feature type="transmembrane region" description="Helical" evidence="4">
    <location>
        <begin position="212"/>
        <end position="231"/>
    </location>
</feature>
<feature type="transmembrane region" description="Helical" evidence="4">
    <location>
        <begin position="361"/>
        <end position="382"/>
    </location>
</feature>
<keyword evidence="2 4" id="KW-1133">Transmembrane helix</keyword>
<feature type="transmembrane region" description="Helical" evidence="4">
    <location>
        <begin position="7"/>
        <end position="27"/>
    </location>
</feature>
<proteinExistence type="predicted"/>
<dbReference type="InterPro" id="IPR011701">
    <property type="entry name" value="MFS"/>
</dbReference>
<accession>A0A9X9WF99</accession>
<evidence type="ECO:0000256" key="4">
    <source>
        <dbReference type="SAM" id="Phobius"/>
    </source>
</evidence>
<feature type="transmembrane region" description="Helical" evidence="4">
    <location>
        <begin position="47"/>
        <end position="67"/>
    </location>
</feature>
<keyword evidence="3 4" id="KW-0472">Membrane</keyword>
<dbReference type="Proteomes" id="UP001138708">
    <property type="component" value="Unassembled WGS sequence"/>
</dbReference>
<organism evidence="5 8">
    <name type="scientific">Neoroseomonas oryzicola</name>
    <dbReference type="NCBI Taxonomy" id="535904"/>
    <lineage>
        <taxon>Bacteria</taxon>
        <taxon>Pseudomonadati</taxon>
        <taxon>Pseudomonadota</taxon>
        <taxon>Alphaproteobacteria</taxon>
        <taxon>Acetobacterales</taxon>
        <taxon>Acetobacteraceae</taxon>
        <taxon>Neoroseomonas</taxon>
    </lineage>
</organism>
<dbReference type="AlphaFoldDB" id="A0A9X9WF99"/>
<dbReference type="EMBL" id="JAAEDK010000012">
    <property type="protein sequence ID" value="MBR0659009.1"/>
    <property type="molecule type" value="Genomic_DNA"/>
</dbReference>
<sequence>MTQTTRVAIALAAVVVLNLPLGTVYAFSVFLRPMETLLGLTRAELSFIFGITLIAFTLGMNLAPWLYRRAAPAILVGAAAAIAAGGMALAATASGLADLALGYGALFGIGGGAAYALLLQGMNLMPITRRGLVNGFIVGLYPAGAMLGAVAFGWSLGHWGLRATLGGLAATLALAGLASALLVLACGMTLVPQGIAGVPEPPARQRAIFLQLWTVFFLAAAAGLTVLGQAAGMVEAYGGTPAIALGATTGIAAAIAVARIGGGWLADRVPASLVMAGAHLLAMSGNGALWLWPSAMVAIGSLVMVGVGYGLVSGSTAAAIGVYWGANHYGRLAGRLYVAWCVAAVTLPVLAGRLFDLTGGYGSAILIACAGNALGCMVAVSLPRSGKPSSA</sequence>
<evidence type="ECO:0000256" key="1">
    <source>
        <dbReference type="ARBA" id="ARBA00022692"/>
    </source>
</evidence>
<dbReference type="Proteomes" id="UP000746741">
    <property type="component" value="Unassembled WGS sequence"/>
</dbReference>
<feature type="transmembrane region" description="Helical" evidence="4">
    <location>
        <begin position="336"/>
        <end position="355"/>
    </location>
</feature>
<feature type="transmembrane region" description="Helical" evidence="4">
    <location>
        <begin position="298"/>
        <end position="324"/>
    </location>
</feature>
<evidence type="ECO:0000313" key="7">
    <source>
        <dbReference type="Proteomes" id="UP000746741"/>
    </source>
</evidence>
<protein>
    <submittedName>
        <fullName evidence="5">OFA family MFS transporter</fullName>
    </submittedName>
</protein>
<reference evidence="5" key="1">
    <citation type="submission" date="2020-01" db="EMBL/GenBank/DDBJ databases">
        <authorList>
            <person name="Rat A."/>
        </authorList>
    </citation>
    <scope>NUCLEOTIDE SEQUENCE</scope>
    <source>
        <strain evidence="5">LMG 31161</strain>
    </source>
</reference>
<gene>
    <name evidence="6" type="ORF">GWK15_22485</name>
    <name evidence="5" type="ORF">GXW75_07105</name>
</gene>
<feature type="transmembrane region" description="Helical" evidence="4">
    <location>
        <begin position="273"/>
        <end position="292"/>
    </location>
</feature>
<keyword evidence="7" id="KW-1185">Reference proteome</keyword>
<evidence type="ECO:0000313" key="5">
    <source>
        <dbReference type="EMBL" id="MBR0659009.1"/>
    </source>
</evidence>
<feature type="transmembrane region" description="Helical" evidence="4">
    <location>
        <begin position="131"/>
        <end position="156"/>
    </location>
</feature>
<evidence type="ECO:0000313" key="8">
    <source>
        <dbReference type="Proteomes" id="UP001138708"/>
    </source>
</evidence>
<feature type="transmembrane region" description="Helical" evidence="4">
    <location>
        <begin position="74"/>
        <end position="94"/>
    </location>
</feature>
<feature type="transmembrane region" description="Helical" evidence="4">
    <location>
        <begin position="243"/>
        <end position="261"/>
    </location>
</feature>
<keyword evidence="1 4" id="KW-0812">Transmembrane</keyword>
<feature type="transmembrane region" description="Helical" evidence="4">
    <location>
        <begin position="168"/>
        <end position="191"/>
    </location>
</feature>
<dbReference type="InterPro" id="IPR036259">
    <property type="entry name" value="MFS_trans_sf"/>
</dbReference>
<evidence type="ECO:0000256" key="2">
    <source>
        <dbReference type="ARBA" id="ARBA00022989"/>
    </source>
</evidence>
<dbReference type="Gene3D" id="1.20.1250.20">
    <property type="entry name" value="MFS general substrate transporter like domains"/>
    <property type="match status" value="2"/>
</dbReference>
<dbReference type="GO" id="GO:0022857">
    <property type="term" value="F:transmembrane transporter activity"/>
    <property type="evidence" value="ECO:0007669"/>
    <property type="project" value="InterPro"/>
</dbReference>
<reference evidence="5" key="3">
    <citation type="journal article" date="2021" name="Syst. Appl. Microbiol.">
        <title>Roseomonas hellenica sp. nov., isolated from roots of wild-growing Alkanna tinctoria.</title>
        <authorList>
            <person name="Rat A."/>
            <person name="Naranjo H.D."/>
            <person name="Lebbe L."/>
            <person name="Cnockaert M."/>
            <person name="Krigas N."/>
            <person name="Grigoriadou K."/>
            <person name="Maloupa E."/>
            <person name="Willems A."/>
        </authorList>
    </citation>
    <scope>NUCLEOTIDE SEQUENCE</scope>
    <source>
        <strain evidence="5">LMG 31161</strain>
    </source>
</reference>
<evidence type="ECO:0000256" key="3">
    <source>
        <dbReference type="ARBA" id="ARBA00023136"/>
    </source>
</evidence>
<dbReference type="EMBL" id="JAAVUP010000012">
    <property type="protein sequence ID" value="NKE19743.1"/>
    <property type="molecule type" value="Genomic_DNA"/>
</dbReference>
<dbReference type="SUPFAM" id="SSF103473">
    <property type="entry name" value="MFS general substrate transporter"/>
    <property type="match status" value="1"/>
</dbReference>
<evidence type="ECO:0000313" key="6">
    <source>
        <dbReference type="EMBL" id="NKE19743.1"/>
    </source>
</evidence>
<dbReference type="PANTHER" id="PTHR11360">
    <property type="entry name" value="MONOCARBOXYLATE TRANSPORTER"/>
    <property type="match status" value="1"/>
</dbReference>